<dbReference type="CDD" id="cd02808">
    <property type="entry name" value="GltS_FMN"/>
    <property type="match status" value="1"/>
</dbReference>
<evidence type="ECO:0000256" key="2">
    <source>
        <dbReference type="PIRNR" id="PIRNR006429"/>
    </source>
</evidence>
<dbReference type="RefSeq" id="WP_085837994.1">
    <property type="nucleotide sequence ID" value="NZ_FWFS01000014.1"/>
</dbReference>
<dbReference type="Pfam" id="PF01645">
    <property type="entry name" value="Glu_synthase"/>
    <property type="match status" value="1"/>
</dbReference>
<dbReference type="GO" id="GO:0004355">
    <property type="term" value="F:glutamate synthase (NADPH) activity"/>
    <property type="evidence" value="ECO:0007669"/>
    <property type="project" value="UniProtKB-EC"/>
</dbReference>
<gene>
    <name evidence="5" type="primary">gltA_2</name>
    <name evidence="5" type="ORF">AQS8620_03192</name>
</gene>
<dbReference type="InterPro" id="IPR002932">
    <property type="entry name" value="Glu_synthdom"/>
</dbReference>
<feature type="transmembrane region" description="Helical" evidence="3">
    <location>
        <begin position="12"/>
        <end position="34"/>
    </location>
</feature>
<dbReference type="OrthoDB" id="9758182at2"/>
<dbReference type="EC" id="1.4.1.13" evidence="5"/>
<comment type="similarity">
    <text evidence="1 2">Belongs to the glutamate synthase family.</text>
</comment>
<dbReference type="PANTHER" id="PTHR43819">
    <property type="entry name" value="ARCHAEAL-TYPE GLUTAMATE SYNTHASE [NADPH]"/>
    <property type="match status" value="1"/>
</dbReference>
<keyword evidence="3" id="KW-0812">Transmembrane</keyword>
<evidence type="ECO:0000256" key="3">
    <source>
        <dbReference type="SAM" id="Phobius"/>
    </source>
</evidence>
<evidence type="ECO:0000259" key="4">
    <source>
        <dbReference type="Pfam" id="PF01645"/>
    </source>
</evidence>
<dbReference type="PIRSF" id="PIRSF006429">
    <property type="entry name" value="GOGAT_lg_2"/>
    <property type="match status" value="1"/>
</dbReference>
<keyword evidence="3" id="KW-1133">Transmembrane helix</keyword>
<dbReference type="GO" id="GO:0006537">
    <property type="term" value="P:glutamate biosynthetic process"/>
    <property type="evidence" value="ECO:0007669"/>
    <property type="project" value="InterPro"/>
</dbReference>
<evidence type="ECO:0000256" key="1">
    <source>
        <dbReference type="ARBA" id="ARBA00009716"/>
    </source>
</evidence>
<dbReference type="Gene3D" id="3.20.20.70">
    <property type="entry name" value="Aldolase class I"/>
    <property type="match status" value="1"/>
</dbReference>
<keyword evidence="6" id="KW-1185">Reference proteome</keyword>
<organism evidence="5 6">
    <name type="scientific">Aquimixticola soesokkakensis</name>
    <dbReference type="NCBI Taxonomy" id="1519096"/>
    <lineage>
        <taxon>Bacteria</taxon>
        <taxon>Pseudomonadati</taxon>
        <taxon>Pseudomonadota</taxon>
        <taxon>Alphaproteobacteria</taxon>
        <taxon>Rhodobacterales</taxon>
        <taxon>Paracoccaceae</taxon>
        <taxon>Aquimixticola</taxon>
    </lineage>
</organism>
<dbReference type="InterPro" id="IPR013785">
    <property type="entry name" value="Aldolase_TIM"/>
</dbReference>
<evidence type="ECO:0000313" key="5">
    <source>
        <dbReference type="EMBL" id="SLN68096.1"/>
    </source>
</evidence>
<dbReference type="SUPFAM" id="SSF51395">
    <property type="entry name" value="FMN-linked oxidoreductases"/>
    <property type="match status" value="1"/>
</dbReference>
<dbReference type="AlphaFoldDB" id="A0A1Y5TNC1"/>
<feature type="domain" description="Glutamate synthase" evidence="4">
    <location>
        <begin position="132"/>
        <end position="463"/>
    </location>
</feature>
<sequence length="499" mass="54306">MLWTYTSHVLEVLALVFVLALGTLSFGALVLFVLDKRQTDDAVLRNFPVIGHFRHMFSALGEFFRQYFFAMDREEMPFNRAQRDWIYRASSGEGNTVAFGSTRNLTVPGTPIFVNAAFPPLDDQFANTEPMVIGADCRTPYVAKSIFNISGMSFGAISKPAVEALARGAKEAGIWMNTGEGGMSPFHLSSGCDLVYQIGTAKFGIRDAEGNLDDGLLAAMAAHENVRMFEIKLSQGAKPGKGGILPAAKITPEIAQIRGLRPGEDGISPNRHAGVDDFGDLLDFIGHIRAVTGKPVGFKMVVGSADPWEELFELIVERGFESAPDFITIDGGEGGTGAAPMPLIDLVGMQIREALPRIVDLRDKHGLHDRIRIIAGAKLVNPADVAWAICVGADFVTSARGFMFSLGCIQALKCNKNTCPTGITTHDPHLQRGLVPEEKYKRVAAYAQSVIKEVEMIAHSVGVAEPRMMRRRHVRIINADGISIPFNKIFPSYSGPTQK</sequence>
<dbReference type="PANTHER" id="PTHR43819:SF1">
    <property type="entry name" value="ARCHAEAL-TYPE GLUTAMATE SYNTHASE [NADPH]"/>
    <property type="match status" value="1"/>
</dbReference>
<dbReference type="InterPro" id="IPR024188">
    <property type="entry name" value="GltB"/>
</dbReference>
<proteinExistence type="inferred from homology"/>
<reference evidence="5 6" key="1">
    <citation type="submission" date="2017-03" db="EMBL/GenBank/DDBJ databases">
        <authorList>
            <person name="Afonso C.L."/>
            <person name="Miller P.J."/>
            <person name="Scott M.A."/>
            <person name="Spackman E."/>
            <person name="Goraichik I."/>
            <person name="Dimitrov K.M."/>
            <person name="Suarez D.L."/>
            <person name="Swayne D.E."/>
        </authorList>
    </citation>
    <scope>NUCLEOTIDE SEQUENCE [LARGE SCALE GENOMIC DNA]</scope>
    <source>
        <strain evidence="5 6">CECT 8620</strain>
    </source>
</reference>
<protein>
    <submittedName>
        <fullName evidence="5">Glutamate synthase [NADPH] large chain</fullName>
        <ecNumber evidence="5">1.4.1.13</ecNumber>
    </submittedName>
</protein>
<accession>A0A1Y5TNC1</accession>
<name>A0A1Y5TNC1_9RHOB</name>
<keyword evidence="5" id="KW-0560">Oxidoreductase</keyword>
<dbReference type="Proteomes" id="UP000193862">
    <property type="component" value="Unassembled WGS sequence"/>
</dbReference>
<evidence type="ECO:0000313" key="6">
    <source>
        <dbReference type="Proteomes" id="UP000193862"/>
    </source>
</evidence>
<keyword evidence="3" id="KW-0472">Membrane</keyword>
<dbReference type="EMBL" id="FWFS01000014">
    <property type="protein sequence ID" value="SLN68096.1"/>
    <property type="molecule type" value="Genomic_DNA"/>
</dbReference>